<dbReference type="NCBIfam" id="TIGR01308">
    <property type="entry name" value="rpmD_bact"/>
    <property type="match status" value="1"/>
</dbReference>
<dbReference type="Proteomes" id="UP000014975">
    <property type="component" value="Unassembled WGS sequence"/>
</dbReference>
<evidence type="ECO:0000313" key="7">
    <source>
        <dbReference type="EMBL" id="EPR34728.1"/>
    </source>
</evidence>
<evidence type="ECO:0000256" key="4">
    <source>
        <dbReference type="ARBA" id="ARBA00023274"/>
    </source>
</evidence>
<evidence type="ECO:0000259" key="6">
    <source>
        <dbReference type="Pfam" id="PF00327"/>
    </source>
</evidence>
<sequence>MKITLTRSAIGATPKQRKVLEALGLRSIRQTKIYPDNDAMRGMVKHVAHLVEVQE</sequence>
<dbReference type="InterPro" id="IPR005996">
    <property type="entry name" value="Ribosomal_uL30_bac-type"/>
</dbReference>
<protein>
    <recommendedName>
        <fullName evidence="5">50S ribosomal protein L30</fullName>
    </recommendedName>
</protein>
<dbReference type="Gene3D" id="3.30.1390.20">
    <property type="entry name" value="Ribosomal protein L30, ferredoxin-like fold domain"/>
    <property type="match status" value="1"/>
</dbReference>
<dbReference type="CDD" id="cd01658">
    <property type="entry name" value="Ribosomal_L30"/>
    <property type="match status" value="1"/>
</dbReference>
<dbReference type="STRING" id="1121439.dsat_2547"/>
<dbReference type="GO" id="GO:0003735">
    <property type="term" value="F:structural constituent of ribosome"/>
    <property type="evidence" value="ECO:0007669"/>
    <property type="project" value="InterPro"/>
</dbReference>
<dbReference type="GO" id="GO:0006412">
    <property type="term" value="P:translation"/>
    <property type="evidence" value="ECO:0007669"/>
    <property type="project" value="InterPro"/>
</dbReference>
<dbReference type="EMBL" id="ATHI01000006">
    <property type="protein sequence ID" value="EPR34728.1"/>
    <property type="molecule type" value="Genomic_DNA"/>
</dbReference>
<dbReference type="PANTHER" id="PTHR15892:SF2">
    <property type="entry name" value="LARGE RIBOSOMAL SUBUNIT PROTEIN UL30M"/>
    <property type="match status" value="1"/>
</dbReference>
<dbReference type="PIRSF" id="PIRSF002211">
    <property type="entry name" value="Ribosomal_L30_bac-type"/>
    <property type="match status" value="1"/>
</dbReference>
<dbReference type="HAMAP" id="MF_01371_B">
    <property type="entry name" value="Ribosomal_uL30_B"/>
    <property type="match status" value="1"/>
</dbReference>
<comment type="subunit">
    <text evidence="2">Part of the 50S ribosomal subunit.</text>
</comment>
<dbReference type="InterPro" id="IPR016082">
    <property type="entry name" value="Ribosomal_uL30_ferredoxin-like"/>
</dbReference>
<evidence type="ECO:0000256" key="1">
    <source>
        <dbReference type="ARBA" id="ARBA00007594"/>
    </source>
</evidence>
<feature type="domain" description="Large ribosomal subunit protein uL30-like ferredoxin-like fold" evidence="6">
    <location>
        <begin position="2"/>
        <end position="51"/>
    </location>
</feature>
<dbReference type="PATRIC" id="fig|1121439.3.peg.947"/>
<reference evidence="7 8" key="1">
    <citation type="journal article" date="2013" name="Genome Announc.">
        <title>Draft genome sequences for three mercury-methylating, sulfate-reducing bacteria.</title>
        <authorList>
            <person name="Brown S.D."/>
            <person name="Hurt R.A.Jr."/>
            <person name="Gilmour C.C."/>
            <person name="Elias D.A."/>
        </authorList>
    </citation>
    <scope>NUCLEOTIDE SEQUENCE [LARGE SCALE GENOMIC DNA]</scope>
    <source>
        <strain evidence="7 8">DSM 16529</strain>
    </source>
</reference>
<evidence type="ECO:0000313" key="8">
    <source>
        <dbReference type="Proteomes" id="UP000014975"/>
    </source>
</evidence>
<dbReference type="eggNOG" id="COG1841">
    <property type="taxonomic scope" value="Bacteria"/>
</dbReference>
<dbReference type="PANTHER" id="PTHR15892">
    <property type="entry name" value="MITOCHONDRIAL RIBOSOMAL PROTEIN L30"/>
    <property type="match status" value="1"/>
</dbReference>
<keyword evidence="4" id="KW-0687">Ribonucleoprotein</keyword>
<dbReference type="AlphaFoldDB" id="S7UR21"/>
<dbReference type="OrthoDB" id="9812790at2"/>
<gene>
    <name evidence="7" type="ORF">dsat_2547</name>
</gene>
<proteinExistence type="inferred from homology"/>
<comment type="caution">
    <text evidence="7">The sequence shown here is derived from an EMBL/GenBank/DDBJ whole genome shotgun (WGS) entry which is preliminary data.</text>
</comment>
<dbReference type="GO" id="GO:0022625">
    <property type="term" value="C:cytosolic large ribosomal subunit"/>
    <property type="evidence" value="ECO:0007669"/>
    <property type="project" value="TreeGrafter"/>
</dbReference>
<evidence type="ECO:0000256" key="5">
    <source>
        <dbReference type="ARBA" id="ARBA00035492"/>
    </source>
</evidence>
<evidence type="ECO:0000256" key="3">
    <source>
        <dbReference type="ARBA" id="ARBA00022980"/>
    </source>
</evidence>
<keyword evidence="8" id="KW-1185">Reference proteome</keyword>
<dbReference type="RefSeq" id="WP_020886433.1">
    <property type="nucleotide sequence ID" value="NZ_ATHI01000006.1"/>
</dbReference>
<dbReference type="Pfam" id="PF00327">
    <property type="entry name" value="Ribosomal_L30"/>
    <property type="match status" value="1"/>
</dbReference>
<organism evidence="7 8">
    <name type="scientific">Alkalidesulfovibrio alkalitolerans DSM 16529</name>
    <dbReference type="NCBI Taxonomy" id="1121439"/>
    <lineage>
        <taxon>Bacteria</taxon>
        <taxon>Pseudomonadati</taxon>
        <taxon>Thermodesulfobacteriota</taxon>
        <taxon>Desulfovibrionia</taxon>
        <taxon>Desulfovibrionales</taxon>
        <taxon>Desulfovibrionaceae</taxon>
        <taxon>Alkalidesulfovibrio</taxon>
    </lineage>
</organism>
<dbReference type="InterPro" id="IPR036919">
    <property type="entry name" value="Ribo_uL30_ferredoxin-like_sf"/>
</dbReference>
<keyword evidence="3 7" id="KW-0689">Ribosomal protein</keyword>
<accession>S7UR21</accession>
<evidence type="ECO:0000256" key="2">
    <source>
        <dbReference type="ARBA" id="ARBA00011838"/>
    </source>
</evidence>
<name>S7UR21_9BACT</name>
<dbReference type="SUPFAM" id="SSF55129">
    <property type="entry name" value="Ribosomal protein L30p/L7e"/>
    <property type="match status" value="1"/>
</dbReference>
<comment type="similarity">
    <text evidence="1">Belongs to the universal ribosomal protein uL30 family.</text>
</comment>